<reference evidence="1 2" key="1">
    <citation type="submission" date="2023-05" db="EMBL/GenBank/DDBJ databases">
        <title>Microbacterium dauci sp.nov., Isolated from Carrot Rhizosphere Soil.</title>
        <authorList>
            <person name="Xiao Z."/>
            <person name="Zheng J."/>
        </authorList>
    </citation>
    <scope>NUCLEOTIDE SEQUENCE [LARGE SCALE GENOMIC DNA]</scope>
    <source>
        <strain evidence="1 2">LX3-4</strain>
    </source>
</reference>
<proteinExistence type="predicted"/>
<dbReference type="Proteomes" id="UP001321481">
    <property type="component" value="Unassembled WGS sequence"/>
</dbReference>
<dbReference type="InterPro" id="IPR029060">
    <property type="entry name" value="PIN-like_dom_sf"/>
</dbReference>
<keyword evidence="2" id="KW-1185">Reference proteome</keyword>
<comment type="caution">
    <text evidence="1">The sequence shown here is derived from an EMBL/GenBank/DDBJ whole genome shotgun (WGS) entry which is preliminary data.</text>
</comment>
<dbReference type="SUPFAM" id="SSF88723">
    <property type="entry name" value="PIN domain-like"/>
    <property type="match status" value="1"/>
</dbReference>
<evidence type="ECO:0000313" key="1">
    <source>
        <dbReference type="EMBL" id="MDJ1115356.1"/>
    </source>
</evidence>
<dbReference type="Gene3D" id="3.40.50.1010">
    <property type="entry name" value="5'-nuclease"/>
    <property type="match status" value="1"/>
</dbReference>
<organism evidence="1 2">
    <name type="scientific">Microbacterium dauci</name>
    <dbReference type="NCBI Taxonomy" id="3048008"/>
    <lineage>
        <taxon>Bacteria</taxon>
        <taxon>Bacillati</taxon>
        <taxon>Actinomycetota</taxon>
        <taxon>Actinomycetes</taxon>
        <taxon>Micrococcales</taxon>
        <taxon>Microbacteriaceae</taxon>
        <taxon>Microbacterium</taxon>
    </lineage>
</organism>
<dbReference type="EMBL" id="JASJND010000007">
    <property type="protein sequence ID" value="MDJ1115356.1"/>
    <property type="molecule type" value="Genomic_DNA"/>
</dbReference>
<accession>A0ABT6ZGR6</accession>
<dbReference type="RefSeq" id="WP_283717033.1">
    <property type="nucleotide sequence ID" value="NZ_JASJND010000007.1"/>
</dbReference>
<evidence type="ECO:0000313" key="2">
    <source>
        <dbReference type="Proteomes" id="UP001321481"/>
    </source>
</evidence>
<gene>
    <name evidence="1" type="ORF">QNI14_12945</name>
</gene>
<name>A0ABT6ZGR6_9MICO</name>
<sequence length="108" mass="12031">MATHHLIITCPPQVLEYCHSARSAEEYEDLAADMAVLLPAFEHPSESLAITLQRALWERGMPRAAVAFDCLIAAYAVVNDAIVLNSDHDFGHIERATDGRLRQEFVPE</sequence>
<protein>
    <submittedName>
        <fullName evidence="1">VapC toxin family PIN domain ribonuclease</fullName>
    </submittedName>
</protein>